<dbReference type="Proteomes" id="UP000766486">
    <property type="component" value="Unassembled WGS sequence"/>
</dbReference>
<dbReference type="InterPro" id="IPR011009">
    <property type="entry name" value="Kinase-like_dom_sf"/>
</dbReference>
<keyword evidence="4" id="KW-1185">Reference proteome</keyword>
<evidence type="ECO:0000313" key="4">
    <source>
        <dbReference type="Proteomes" id="UP000766486"/>
    </source>
</evidence>
<gene>
    <name evidence="3" type="ORF">CLO192961_LOCUS462763</name>
</gene>
<comment type="caution">
    <text evidence="3">The sequence shown here is derived from an EMBL/GenBank/DDBJ whole genome shotgun (WGS) entry which is preliminary data.</text>
</comment>
<reference evidence="3 4" key="1">
    <citation type="submission" date="2019-06" db="EMBL/GenBank/DDBJ databases">
        <authorList>
            <person name="Broberg M."/>
        </authorList>
    </citation>
    <scope>NUCLEOTIDE SEQUENCE [LARGE SCALE GENOMIC DNA]</scope>
</reference>
<dbReference type="InterPro" id="IPR002575">
    <property type="entry name" value="Aminoglycoside_PTrfase"/>
</dbReference>
<organism evidence="3 4">
    <name type="scientific">Bionectria ochroleuca</name>
    <name type="common">Gliocladium roseum</name>
    <dbReference type="NCBI Taxonomy" id="29856"/>
    <lineage>
        <taxon>Eukaryota</taxon>
        <taxon>Fungi</taxon>
        <taxon>Dikarya</taxon>
        <taxon>Ascomycota</taxon>
        <taxon>Pezizomycotina</taxon>
        <taxon>Sordariomycetes</taxon>
        <taxon>Hypocreomycetidae</taxon>
        <taxon>Hypocreales</taxon>
        <taxon>Bionectriaceae</taxon>
        <taxon>Clonostachys</taxon>
    </lineage>
</organism>
<evidence type="ECO:0000313" key="3">
    <source>
        <dbReference type="EMBL" id="VUC36996.1"/>
    </source>
</evidence>
<dbReference type="PANTHER" id="PTHR21310">
    <property type="entry name" value="AMINOGLYCOSIDE PHOSPHOTRANSFERASE-RELATED-RELATED"/>
    <property type="match status" value="1"/>
</dbReference>
<dbReference type="Pfam" id="PF01636">
    <property type="entry name" value="APH"/>
    <property type="match status" value="1"/>
</dbReference>
<protein>
    <recommendedName>
        <fullName evidence="2">Aminoglycoside phosphotransferase domain-containing protein</fullName>
    </recommendedName>
</protein>
<dbReference type="SUPFAM" id="SSF56112">
    <property type="entry name" value="Protein kinase-like (PK-like)"/>
    <property type="match status" value="1"/>
</dbReference>
<proteinExistence type="predicted"/>
<evidence type="ECO:0000259" key="2">
    <source>
        <dbReference type="Pfam" id="PF01636"/>
    </source>
</evidence>
<feature type="compositionally biased region" description="Acidic residues" evidence="1">
    <location>
        <begin position="342"/>
        <end position="356"/>
    </location>
</feature>
<accession>A0ABY6V1J7</accession>
<evidence type="ECO:0000256" key="1">
    <source>
        <dbReference type="SAM" id="MobiDB-lite"/>
    </source>
</evidence>
<dbReference type="EMBL" id="CABFNS010000936">
    <property type="protein sequence ID" value="VUC36996.1"/>
    <property type="molecule type" value="Genomic_DNA"/>
</dbReference>
<sequence>MPGTPISKSVVQVAPNAWRLGELIICERVGTGPVNGSAITTWRDDEGVLWYLRKGRRSDTRYYPNGRFAVPYHRSGTSGAIWKLGGMYVKVKSWSDGMDPEADTLKLVHDSCPGVPIPTVIAHWVDIPRQRSFIVLRPVPGQLLLHAWPSLSADARQRVAEQIADACEILAKNTAVYMGSAANPLNGCRDQYLCPERPVSIPSYKPISLPRIDESNGQEYFDPFQIGRTFYLYHPELDPTNILVSNDGRVTGIIDWECAGYFPRSWISTKPQVSDEFLMDDVPGVDDVTEWQRRLADTLEERGFVPEREEWEEFRGRISGTISTSVSFTKYLPAQNVPAQNEEAENGDVLMDEPGEPSEPNGHDAHDIQHS</sequence>
<dbReference type="PANTHER" id="PTHR21310:SF39">
    <property type="entry name" value="AMINOGLYCOSIDE PHOSPHOTRANSFERASE DOMAIN-CONTAINING PROTEIN"/>
    <property type="match status" value="1"/>
</dbReference>
<name>A0ABY6V1J7_BIOOC</name>
<feature type="compositionally biased region" description="Basic and acidic residues" evidence="1">
    <location>
        <begin position="361"/>
        <end position="371"/>
    </location>
</feature>
<dbReference type="InterPro" id="IPR051678">
    <property type="entry name" value="AGP_Transferase"/>
</dbReference>
<feature type="region of interest" description="Disordered" evidence="1">
    <location>
        <begin position="336"/>
        <end position="371"/>
    </location>
</feature>
<feature type="domain" description="Aminoglycoside phosphotransferase" evidence="2">
    <location>
        <begin position="95"/>
        <end position="263"/>
    </location>
</feature>